<keyword evidence="10" id="KW-0969">Cilium</keyword>
<evidence type="ECO:0000313" key="11">
    <source>
        <dbReference type="Proteomes" id="UP001060414"/>
    </source>
</evidence>
<keyword evidence="11" id="KW-1185">Reference proteome</keyword>
<evidence type="ECO:0000256" key="6">
    <source>
        <dbReference type="ARBA" id="ARBA00023136"/>
    </source>
</evidence>
<evidence type="ECO:0000256" key="8">
    <source>
        <dbReference type="SAM" id="Phobius"/>
    </source>
</evidence>
<feature type="transmembrane region" description="Helical" evidence="8">
    <location>
        <begin position="20"/>
        <end position="43"/>
    </location>
</feature>
<keyword evidence="5 8" id="KW-1133">Transmembrane helix</keyword>
<dbReference type="PROSITE" id="PS51123">
    <property type="entry name" value="OMPA_2"/>
    <property type="match status" value="1"/>
</dbReference>
<dbReference type="PANTHER" id="PTHR30329">
    <property type="entry name" value="STATOR ELEMENT OF FLAGELLAR MOTOR COMPLEX"/>
    <property type="match status" value="1"/>
</dbReference>
<sequence>MAEDKHNGAVKKKKRQAPGAPLWMVTYSDMVTLLLTFFVLLLSMAQLDQMRFKEVLGSLKGAFGVMASSNLTTIDRPRIVEYLPIEDDYTARLYQRMIVQMQRLRLDRDITLVKDRGAVVLRVNDAVLFEPGQTEVRPEAYPVLRKVAEMVRPLPFNLRIEGHTDSTPVARPGLTNWDYSVARAVSVLKFFGSEELLPLERLAAVGYGEKRPIGSNDTAEGRALNRRVEFVLESTSSSREELPYLIDARDQMPF</sequence>
<comment type="subcellular location">
    <subcellularLocation>
        <location evidence="1">Cell membrane</location>
        <topology evidence="1">Single-pass membrane protein</topology>
    </subcellularLocation>
</comment>
<protein>
    <submittedName>
        <fullName evidence="10">Flagellar motor protein MotB</fullName>
    </submittedName>
</protein>
<evidence type="ECO:0000256" key="4">
    <source>
        <dbReference type="ARBA" id="ARBA00022692"/>
    </source>
</evidence>
<evidence type="ECO:0000256" key="2">
    <source>
        <dbReference type="ARBA" id="ARBA00008914"/>
    </source>
</evidence>
<dbReference type="CDD" id="cd07185">
    <property type="entry name" value="OmpA_C-like"/>
    <property type="match status" value="1"/>
</dbReference>
<keyword evidence="6 7" id="KW-0472">Membrane</keyword>
<organism evidence="10 11">
    <name type="scientific">Geoalkalibacter halelectricus</name>
    <dbReference type="NCBI Taxonomy" id="2847045"/>
    <lineage>
        <taxon>Bacteria</taxon>
        <taxon>Pseudomonadati</taxon>
        <taxon>Thermodesulfobacteriota</taxon>
        <taxon>Desulfuromonadia</taxon>
        <taxon>Desulfuromonadales</taxon>
        <taxon>Geoalkalibacteraceae</taxon>
        <taxon>Geoalkalibacter</taxon>
    </lineage>
</organism>
<dbReference type="InterPro" id="IPR025713">
    <property type="entry name" value="MotB-like_N_dom"/>
</dbReference>
<evidence type="ECO:0000256" key="3">
    <source>
        <dbReference type="ARBA" id="ARBA00022475"/>
    </source>
</evidence>
<evidence type="ECO:0000256" key="7">
    <source>
        <dbReference type="PROSITE-ProRule" id="PRU00473"/>
    </source>
</evidence>
<evidence type="ECO:0000313" key="10">
    <source>
        <dbReference type="EMBL" id="UWZ78367.1"/>
    </source>
</evidence>
<evidence type="ECO:0000256" key="1">
    <source>
        <dbReference type="ARBA" id="ARBA00004162"/>
    </source>
</evidence>
<keyword evidence="10" id="KW-0282">Flagellum</keyword>
<dbReference type="Pfam" id="PF00691">
    <property type="entry name" value="OmpA"/>
    <property type="match status" value="1"/>
</dbReference>
<evidence type="ECO:0000259" key="9">
    <source>
        <dbReference type="PROSITE" id="PS51123"/>
    </source>
</evidence>
<keyword evidence="3" id="KW-1003">Cell membrane</keyword>
<dbReference type="Gene3D" id="3.30.1330.60">
    <property type="entry name" value="OmpA-like domain"/>
    <property type="match status" value="1"/>
</dbReference>
<dbReference type="RefSeq" id="WP_260746716.1">
    <property type="nucleotide sequence ID" value="NZ_CP092109.1"/>
</dbReference>
<dbReference type="InterPro" id="IPR006665">
    <property type="entry name" value="OmpA-like"/>
</dbReference>
<accession>A0ABY5ZK63</accession>
<keyword evidence="10" id="KW-0966">Cell projection</keyword>
<feature type="domain" description="OmpA-like" evidence="9">
    <location>
        <begin position="116"/>
        <end position="236"/>
    </location>
</feature>
<dbReference type="EMBL" id="CP092109">
    <property type="protein sequence ID" value="UWZ78367.1"/>
    <property type="molecule type" value="Genomic_DNA"/>
</dbReference>
<keyword evidence="4 8" id="KW-0812">Transmembrane</keyword>
<reference evidence="10" key="1">
    <citation type="journal article" date="2022" name="Environ. Microbiol.">
        <title>Geoalkalibacter halelectricus SAP #1 sp. nov. possessing extracellular electron transfer and mineral#reducing capabilities from a haloalkaline environment.</title>
        <authorList>
            <person name="Yadav S."/>
            <person name="Singh R."/>
            <person name="Sundharam S.S."/>
            <person name="Chaudhary S."/>
            <person name="Krishnamurthi S."/>
            <person name="Patil S.A."/>
        </authorList>
    </citation>
    <scope>NUCLEOTIDE SEQUENCE</scope>
    <source>
        <strain evidence="10">SAP-1</strain>
    </source>
</reference>
<dbReference type="InterPro" id="IPR050330">
    <property type="entry name" value="Bact_OuterMem_StrucFunc"/>
</dbReference>
<dbReference type="PANTHER" id="PTHR30329:SF21">
    <property type="entry name" value="LIPOPROTEIN YIAD-RELATED"/>
    <property type="match status" value="1"/>
</dbReference>
<proteinExistence type="inferred from homology"/>
<gene>
    <name evidence="10" type="ORF">L9S41_11775</name>
</gene>
<dbReference type="SUPFAM" id="SSF103088">
    <property type="entry name" value="OmpA-like"/>
    <property type="match status" value="1"/>
</dbReference>
<name>A0ABY5ZK63_9BACT</name>
<dbReference type="InterPro" id="IPR036737">
    <property type="entry name" value="OmpA-like_sf"/>
</dbReference>
<dbReference type="Pfam" id="PF13677">
    <property type="entry name" value="MotB_plug"/>
    <property type="match status" value="1"/>
</dbReference>
<comment type="similarity">
    <text evidence="2">Belongs to the MotB family.</text>
</comment>
<evidence type="ECO:0000256" key="5">
    <source>
        <dbReference type="ARBA" id="ARBA00022989"/>
    </source>
</evidence>
<dbReference type="Proteomes" id="UP001060414">
    <property type="component" value="Chromosome"/>
</dbReference>